<keyword evidence="14 22" id="KW-0472">Membrane</keyword>
<evidence type="ECO:0000256" key="18">
    <source>
        <dbReference type="ARBA" id="ARBA00034845"/>
    </source>
</evidence>
<keyword evidence="13" id="KW-0496">Mitochondrion</keyword>
<keyword evidence="16" id="KW-0539">Nucleus</keyword>
<dbReference type="GO" id="GO:0008324">
    <property type="term" value="F:monoatomic cation transmembrane transporter activity"/>
    <property type="evidence" value="ECO:0007669"/>
    <property type="project" value="InterPro"/>
</dbReference>
<evidence type="ECO:0000256" key="13">
    <source>
        <dbReference type="ARBA" id="ARBA00023128"/>
    </source>
</evidence>
<evidence type="ECO:0000256" key="3">
    <source>
        <dbReference type="ARBA" id="ARBA00004240"/>
    </source>
</evidence>
<keyword evidence="6 22" id="KW-0812">Transmembrane</keyword>
<keyword evidence="4" id="KW-0813">Transport</keyword>
<evidence type="ECO:0000256" key="17">
    <source>
        <dbReference type="ARBA" id="ARBA00033405"/>
    </source>
</evidence>
<dbReference type="Pfam" id="PF01545">
    <property type="entry name" value="Cation_efflux"/>
    <property type="match status" value="1"/>
</dbReference>
<evidence type="ECO:0000256" key="14">
    <source>
        <dbReference type="ARBA" id="ARBA00023136"/>
    </source>
</evidence>
<evidence type="ECO:0000256" key="1">
    <source>
        <dbReference type="ARBA" id="ARBA00004123"/>
    </source>
</evidence>
<keyword evidence="8" id="KW-0862">Zinc</keyword>
<feature type="transmembrane region" description="Helical" evidence="22">
    <location>
        <begin position="384"/>
        <end position="402"/>
    </location>
</feature>
<dbReference type="EMBL" id="HBIR01027696">
    <property type="protein sequence ID" value="CAE0555670.1"/>
    <property type="molecule type" value="Transcribed_RNA"/>
</dbReference>
<evidence type="ECO:0000256" key="21">
    <source>
        <dbReference type="SAM" id="MobiDB-lite"/>
    </source>
</evidence>
<feature type="transmembrane region" description="Helical" evidence="22">
    <location>
        <begin position="266"/>
        <end position="290"/>
    </location>
</feature>
<protein>
    <recommendedName>
        <fullName evidence="18">Proton-coupled zinc antiporter SLC30A9, mitochondrial</fullName>
    </recommendedName>
    <alternativeName>
        <fullName evidence="17">Solute carrier family 30 member 9</fullName>
    </alternativeName>
    <alternativeName>
        <fullName evidence="19">Zinc transporter 9</fullName>
    </alternativeName>
</protein>
<dbReference type="GO" id="GO:0005783">
    <property type="term" value="C:endoplasmic reticulum"/>
    <property type="evidence" value="ECO:0007669"/>
    <property type="project" value="UniProtKB-SubCell"/>
</dbReference>
<feature type="region of interest" description="Disordered" evidence="21">
    <location>
        <begin position="511"/>
        <end position="541"/>
    </location>
</feature>
<keyword evidence="15" id="KW-0804">Transcription</keyword>
<reference evidence="24" key="1">
    <citation type="submission" date="2021-01" db="EMBL/GenBank/DDBJ databases">
        <authorList>
            <person name="Corre E."/>
            <person name="Pelletier E."/>
            <person name="Niang G."/>
            <person name="Scheremetjew M."/>
            <person name="Finn R."/>
            <person name="Kale V."/>
            <person name="Holt S."/>
            <person name="Cochrane G."/>
            <person name="Meng A."/>
            <person name="Brown T."/>
            <person name="Cohen L."/>
        </authorList>
    </citation>
    <scope>NUCLEOTIDE SEQUENCE</scope>
    <source>
        <strain evidence="24">379</strain>
    </source>
</reference>
<dbReference type="SUPFAM" id="SSF161111">
    <property type="entry name" value="Cation efflux protein transmembrane domain-like"/>
    <property type="match status" value="1"/>
</dbReference>
<evidence type="ECO:0000256" key="5">
    <source>
        <dbReference type="ARBA" id="ARBA00022449"/>
    </source>
</evidence>
<evidence type="ECO:0000256" key="2">
    <source>
        <dbReference type="ARBA" id="ARBA00004225"/>
    </source>
</evidence>
<evidence type="ECO:0000256" key="20">
    <source>
        <dbReference type="ARBA" id="ARBA00048349"/>
    </source>
</evidence>
<evidence type="ECO:0000256" key="12">
    <source>
        <dbReference type="ARBA" id="ARBA00023065"/>
    </source>
</evidence>
<evidence type="ECO:0000256" key="22">
    <source>
        <dbReference type="SAM" id="Phobius"/>
    </source>
</evidence>
<evidence type="ECO:0000256" key="6">
    <source>
        <dbReference type="ARBA" id="ARBA00022692"/>
    </source>
</evidence>
<organism evidence="24">
    <name type="scientific">Emiliania huxleyi</name>
    <name type="common">Coccolithophore</name>
    <name type="synonym">Pontosphaera huxleyi</name>
    <dbReference type="NCBI Taxonomy" id="2903"/>
    <lineage>
        <taxon>Eukaryota</taxon>
        <taxon>Haptista</taxon>
        <taxon>Haptophyta</taxon>
        <taxon>Prymnesiophyceae</taxon>
        <taxon>Isochrysidales</taxon>
        <taxon>Noelaerhabdaceae</taxon>
        <taxon>Emiliania</taxon>
    </lineage>
</organism>
<comment type="subcellular location">
    <subcellularLocation>
        <location evidence="3">Endoplasmic reticulum</location>
    </subcellularLocation>
    <subcellularLocation>
        <location evidence="2">Mitochondrion membrane</location>
        <topology evidence="2">Multi-pass membrane protein</topology>
    </subcellularLocation>
    <subcellularLocation>
        <location evidence="1">Nucleus</location>
    </subcellularLocation>
</comment>
<dbReference type="GO" id="GO:0031966">
    <property type="term" value="C:mitochondrial membrane"/>
    <property type="evidence" value="ECO:0007669"/>
    <property type="project" value="UniProtKB-SubCell"/>
</dbReference>
<keyword evidence="7" id="KW-0256">Endoplasmic reticulum</keyword>
<feature type="domain" description="Cation efflux protein transmembrane" evidence="23">
    <location>
        <begin position="200"/>
        <end position="402"/>
    </location>
</feature>
<dbReference type="Gene3D" id="3.90.530.10">
    <property type="entry name" value="XPA C-terminal domain"/>
    <property type="match status" value="1"/>
</dbReference>
<sequence length="569" mass="62663">MWRRRLSCRRSSSRPLQAAARTLASTAKRLPTVMPGPDVQLRGPRVGPLRSPPRWEGSGASATGRWESGWAQTYVSSMQRWEKGKERRMEEFGHSKQWKTLSSHEAYEQYNLRKRDLAGLPFVAKYNVYGAPRHTRFYVVFDVQDAALRKWGSAQLLEAALQERRAKRDRRLARRQPPVLMLLRPVRQRAGHINVGSRAVFAAIVGNSGVAGIKFAGWICTGSASLLSESIHSIADLGNQVLLAVGLQQSLRVADEQRPYGYGFEVYVWAMISGVSTFILGAGASVYHGVSCLLAPHEIDSLPTALGVLLAAGVLEGYTLSVAWHEMQVEARKAEMTPLQYLSRGTDPLNPAVLLEDSVAVVGVGIAAAGVGLTHVTGNPVYDAAGSIAVGGLMGAVAIFIINRNRTFLGQSVPRRTRDVVRTLEADEMVLTVQDVKSVLVGPQSARFKAEIHFNPQLLSDKYLAAHNNLREVHKTCRAVETEEDAKRLFERSAVFLLATLSIEAAAPAALTRRAHKQQPRDLPSASPHTPQTRARRVISPLSSPQVDRLEHIVRTAYPEFKYIDLEVL</sequence>
<dbReference type="CDD" id="cd21075">
    <property type="entry name" value="DBD_XPA-like"/>
    <property type="match status" value="1"/>
</dbReference>
<dbReference type="AlphaFoldDB" id="A0A7S3SIK3"/>
<feature type="transmembrane region" description="Helical" evidence="22">
    <location>
        <begin position="359"/>
        <end position="378"/>
    </location>
</feature>
<evidence type="ECO:0000313" key="24">
    <source>
        <dbReference type="EMBL" id="CAE0555670.1"/>
    </source>
</evidence>
<feature type="transmembrane region" description="Helical" evidence="22">
    <location>
        <begin position="302"/>
        <end position="324"/>
    </location>
</feature>
<evidence type="ECO:0000256" key="15">
    <source>
        <dbReference type="ARBA" id="ARBA00023163"/>
    </source>
</evidence>
<evidence type="ECO:0000256" key="16">
    <source>
        <dbReference type="ARBA" id="ARBA00023242"/>
    </source>
</evidence>
<dbReference type="NCBIfam" id="TIGR01297">
    <property type="entry name" value="CDF"/>
    <property type="match status" value="1"/>
</dbReference>
<evidence type="ECO:0000256" key="4">
    <source>
        <dbReference type="ARBA" id="ARBA00022448"/>
    </source>
</evidence>
<keyword evidence="11" id="KW-0805">Transcription regulation</keyword>
<dbReference type="PANTHER" id="PTHR13414">
    <property type="entry name" value="HUEL-CATION TRANSPORTER"/>
    <property type="match status" value="1"/>
</dbReference>
<keyword evidence="12" id="KW-0406">Ion transport</keyword>
<keyword evidence="9" id="KW-0864">Zinc transport</keyword>
<dbReference type="PANTHER" id="PTHR13414:SF9">
    <property type="entry name" value="PROTON-COUPLED ZINC ANTIPORTER SLC30A9, MITOCHONDRIAL"/>
    <property type="match status" value="1"/>
</dbReference>
<dbReference type="InterPro" id="IPR058533">
    <property type="entry name" value="Cation_efflux_TM"/>
</dbReference>
<dbReference type="InterPro" id="IPR037129">
    <property type="entry name" value="XPA_sf"/>
</dbReference>
<dbReference type="SUPFAM" id="SSF46955">
    <property type="entry name" value="Putative DNA-binding domain"/>
    <property type="match status" value="1"/>
</dbReference>
<evidence type="ECO:0000256" key="7">
    <source>
        <dbReference type="ARBA" id="ARBA00022824"/>
    </source>
</evidence>
<evidence type="ECO:0000256" key="8">
    <source>
        <dbReference type="ARBA" id="ARBA00022833"/>
    </source>
</evidence>
<evidence type="ECO:0000256" key="19">
    <source>
        <dbReference type="ARBA" id="ARBA00034922"/>
    </source>
</evidence>
<feature type="region of interest" description="Disordered" evidence="21">
    <location>
        <begin position="31"/>
        <end position="62"/>
    </location>
</feature>
<accession>A0A7S3SIK3</accession>
<proteinExistence type="predicted"/>
<dbReference type="InterPro" id="IPR027469">
    <property type="entry name" value="Cation_efflux_TMD_sf"/>
</dbReference>
<evidence type="ECO:0000256" key="10">
    <source>
        <dbReference type="ARBA" id="ARBA00022989"/>
    </source>
</evidence>
<dbReference type="GO" id="GO:0006829">
    <property type="term" value="P:zinc ion transport"/>
    <property type="evidence" value="ECO:0007669"/>
    <property type="project" value="UniProtKB-KW"/>
</dbReference>
<keyword evidence="10 22" id="KW-1133">Transmembrane helix</keyword>
<dbReference type="GO" id="GO:0006882">
    <property type="term" value="P:intracellular zinc ion homeostasis"/>
    <property type="evidence" value="ECO:0007669"/>
    <property type="project" value="TreeGrafter"/>
</dbReference>
<evidence type="ECO:0000256" key="11">
    <source>
        <dbReference type="ARBA" id="ARBA00023015"/>
    </source>
</evidence>
<dbReference type="GO" id="GO:0015297">
    <property type="term" value="F:antiporter activity"/>
    <property type="evidence" value="ECO:0007669"/>
    <property type="project" value="UniProtKB-KW"/>
</dbReference>
<dbReference type="InterPro" id="IPR002524">
    <property type="entry name" value="Cation_efflux"/>
</dbReference>
<evidence type="ECO:0000256" key="9">
    <source>
        <dbReference type="ARBA" id="ARBA00022906"/>
    </source>
</evidence>
<evidence type="ECO:0000259" key="23">
    <source>
        <dbReference type="Pfam" id="PF01545"/>
    </source>
</evidence>
<comment type="catalytic activity">
    <reaction evidence="20">
        <text>Zn(2+)(in) + 2 H(+)(out) = Zn(2+)(out) + 2 H(+)(in)</text>
        <dbReference type="Rhea" id="RHEA:72627"/>
        <dbReference type="ChEBI" id="CHEBI:15378"/>
        <dbReference type="ChEBI" id="CHEBI:29105"/>
    </reaction>
</comment>
<dbReference type="Gene3D" id="1.20.1510.10">
    <property type="entry name" value="Cation efflux protein transmembrane domain"/>
    <property type="match status" value="1"/>
</dbReference>
<dbReference type="InterPro" id="IPR040177">
    <property type="entry name" value="SLC30A9"/>
</dbReference>
<keyword evidence="5" id="KW-0050">Antiport</keyword>
<dbReference type="GO" id="GO:0005634">
    <property type="term" value="C:nucleus"/>
    <property type="evidence" value="ECO:0007669"/>
    <property type="project" value="UniProtKB-SubCell"/>
</dbReference>
<dbReference type="InterPro" id="IPR009061">
    <property type="entry name" value="DNA-bd_dom_put_sf"/>
</dbReference>
<name>A0A7S3SIK3_EMIHU</name>
<gene>
    <name evidence="24" type="ORF">EHUX00137_LOCUS21374</name>
</gene>